<gene>
    <name evidence="1" type="ORF">L1987_36371</name>
</gene>
<reference evidence="1 2" key="2">
    <citation type="journal article" date="2022" name="Mol. Ecol. Resour.">
        <title>The genomes of chicory, endive, great burdock and yacon provide insights into Asteraceae paleo-polyploidization history and plant inulin production.</title>
        <authorList>
            <person name="Fan W."/>
            <person name="Wang S."/>
            <person name="Wang H."/>
            <person name="Wang A."/>
            <person name="Jiang F."/>
            <person name="Liu H."/>
            <person name="Zhao H."/>
            <person name="Xu D."/>
            <person name="Zhang Y."/>
        </authorList>
    </citation>
    <scope>NUCLEOTIDE SEQUENCE [LARGE SCALE GENOMIC DNA]</scope>
    <source>
        <strain evidence="2">cv. Yunnan</strain>
        <tissue evidence="1">Leaves</tissue>
    </source>
</reference>
<accession>A0ACB9HD15</accession>
<evidence type="ECO:0000313" key="2">
    <source>
        <dbReference type="Proteomes" id="UP001056120"/>
    </source>
</evidence>
<keyword evidence="2" id="KW-1185">Reference proteome</keyword>
<evidence type="ECO:0000313" key="1">
    <source>
        <dbReference type="EMBL" id="KAI3793749.1"/>
    </source>
</evidence>
<reference evidence="2" key="1">
    <citation type="journal article" date="2022" name="Mol. Ecol. Resour.">
        <title>The genomes of chicory, endive, great burdock and yacon provide insights into Asteraceae palaeo-polyploidization history and plant inulin production.</title>
        <authorList>
            <person name="Fan W."/>
            <person name="Wang S."/>
            <person name="Wang H."/>
            <person name="Wang A."/>
            <person name="Jiang F."/>
            <person name="Liu H."/>
            <person name="Zhao H."/>
            <person name="Xu D."/>
            <person name="Zhang Y."/>
        </authorList>
    </citation>
    <scope>NUCLEOTIDE SEQUENCE [LARGE SCALE GENOMIC DNA]</scope>
    <source>
        <strain evidence="2">cv. Yunnan</strain>
    </source>
</reference>
<organism evidence="1 2">
    <name type="scientific">Smallanthus sonchifolius</name>
    <dbReference type="NCBI Taxonomy" id="185202"/>
    <lineage>
        <taxon>Eukaryota</taxon>
        <taxon>Viridiplantae</taxon>
        <taxon>Streptophyta</taxon>
        <taxon>Embryophyta</taxon>
        <taxon>Tracheophyta</taxon>
        <taxon>Spermatophyta</taxon>
        <taxon>Magnoliopsida</taxon>
        <taxon>eudicotyledons</taxon>
        <taxon>Gunneridae</taxon>
        <taxon>Pentapetalae</taxon>
        <taxon>asterids</taxon>
        <taxon>campanulids</taxon>
        <taxon>Asterales</taxon>
        <taxon>Asteraceae</taxon>
        <taxon>Asteroideae</taxon>
        <taxon>Heliantheae alliance</taxon>
        <taxon>Millerieae</taxon>
        <taxon>Smallanthus</taxon>
    </lineage>
</organism>
<name>A0ACB9HD15_9ASTR</name>
<dbReference type="EMBL" id="CM042029">
    <property type="protein sequence ID" value="KAI3793749.1"/>
    <property type="molecule type" value="Genomic_DNA"/>
</dbReference>
<comment type="caution">
    <text evidence="1">The sequence shown here is derived from an EMBL/GenBank/DDBJ whole genome shotgun (WGS) entry which is preliminary data.</text>
</comment>
<proteinExistence type="predicted"/>
<sequence length="79" mass="8860">MSFLVWKKLDILGWREGKIRTSSLETRDPGPASFPIVTTTQLSAAVFRKLGSSLISCQLHRFLVLYCLLIFSLTANSKT</sequence>
<dbReference type="Proteomes" id="UP001056120">
    <property type="component" value="Linkage Group LG12"/>
</dbReference>
<protein>
    <submittedName>
        <fullName evidence="1">Uncharacterized protein</fullName>
    </submittedName>
</protein>